<dbReference type="FunFam" id="3.40.30.10:FF:000406">
    <property type="entry name" value="ThioredoXin Domain Containing protein homolog"/>
    <property type="match status" value="1"/>
</dbReference>
<proteinExistence type="predicted"/>
<feature type="compositionally biased region" description="Basic residues" evidence="2">
    <location>
        <begin position="270"/>
        <end position="290"/>
    </location>
</feature>
<dbReference type="InterPro" id="IPR036249">
    <property type="entry name" value="Thioredoxin-like_sf"/>
</dbReference>
<dbReference type="SUPFAM" id="SSF52833">
    <property type="entry name" value="Thioredoxin-like"/>
    <property type="match status" value="1"/>
</dbReference>
<evidence type="ECO:0000313" key="6">
    <source>
        <dbReference type="Proteomes" id="UP001196413"/>
    </source>
</evidence>
<feature type="domain" description="Thioredoxin" evidence="4">
    <location>
        <begin position="28"/>
        <end position="166"/>
    </location>
</feature>
<dbReference type="Proteomes" id="UP001196413">
    <property type="component" value="Unassembled WGS sequence"/>
</dbReference>
<dbReference type="GO" id="GO:0005783">
    <property type="term" value="C:endoplasmic reticulum"/>
    <property type="evidence" value="ECO:0007669"/>
    <property type="project" value="TreeGrafter"/>
</dbReference>
<accession>A0AAD5MF25</accession>
<organism evidence="5 6">
    <name type="scientific">Parelaphostrongylus tenuis</name>
    <name type="common">Meningeal worm</name>
    <dbReference type="NCBI Taxonomy" id="148309"/>
    <lineage>
        <taxon>Eukaryota</taxon>
        <taxon>Metazoa</taxon>
        <taxon>Ecdysozoa</taxon>
        <taxon>Nematoda</taxon>
        <taxon>Chromadorea</taxon>
        <taxon>Rhabditida</taxon>
        <taxon>Rhabditina</taxon>
        <taxon>Rhabditomorpha</taxon>
        <taxon>Strongyloidea</taxon>
        <taxon>Metastrongylidae</taxon>
        <taxon>Parelaphostrongylus</taxon>
    </lineage>
</organism>
<dbReference type="InterPro" id="IPR013766">
    <property type="entry name" value="Thioredoxin_domain"/>
</dbReference>
<evidence type="ECO:0000256" key="3">
    <source>
        <dbReference type="SAM" id="SignalP"/>
    </source>
</evidence>
<dbReference type="PROSITE" id="PS51352">
    <property type="entry name" value="THIOREDOXIN_2"/>
    <property type="match status" value="1"/>
</dbReference>
<reference evidence="5" key="1">
    <citation type="submission" date="2021-06" db="EMBL/GenBank/DDBJ databases">
        <title>Parelaphostrongylus tenuis whole genome reference sequence.</title>
        <authorList>
            <person name="Garwood T.J."/>
            <person name="Larsen P.A."/>
            <person name="Fountain-Jones N.M."/>
            <person name="Garbe J.R."/>
            <person name="Macchietto M.G."/>
            <person name="Kania S.A."/>
            <person name="Gerhold R.W."/>
            <person name="Richards J.E."/>
            <person name="Wolf T.M."/>
        </authorList>
    </citation>
    <scope>NUCLEOTIDE SEQUENCE</scope>
    <source>
        <strain evidence="5">MNPRO001-30</strain>
        <tissue evidence="5">Meninges</tissue>
    </source>
</reference>
<evidence type="ECO:0000259" key="4">
    <source>
        <dbReference type="PROSITE" id="PS51352"/>
    </source>
</evidence>
<sequence length="329" mass="39269">MRSLFSPTSIASVVLFIHTIDATTFEKVQEIYSNPLSHGFGEDIDWVPWENAVEKALDTNKPIFLLIHKTWCHACKALKKTFQQSNARKAFKKLSEYFVMVNTEDDEEPFEDEYRPDGKYIPRLLFLDKNGDLLEQFKNKKAEYKNYAYYYSSPADILNSMKDVLRFLRDRGARIEKGDKLKVPPHKLKELEEEKAKNAQKEEEKKKQKESDMKGEKDKDEKRDEKKQDKKTDEEKKSEQKKVEKSKQGEKDQKTRDEKNMQEKKDEKNKMRKVSKKRKKKRGKMRKTRQEKKEQKKKEEKNKQEKKNEKENKMKDDKKSKKADKKVEL</sequence>
<protein>
    <recommendedName>
        <fullName evidence="4">Thioredoxin domain-containing protein</fullName>
    </recommendedName>
</protein>
<dbReference type="InterPro" id="IPR051099">
    <property type="entry name" value="AGR/TXD"/>
</dbReference>
<name>A0AAD5MF25_PARTN</name>
<feature type="chain" id="PRO_5042267389" description="Thioredoxin domain-containing protein" evidence="3">
    <location>
        <begin position="23"/>
        <end position="329"/>
    </location>
</feature>
<dbReference type="AlphaFoldDB" id="A0AAD5MF25"/>
<evidence type="ECO:0000313" key="5">
    <source>
        <dbReference type="EMBL" id="KAJ1346654.1"/>
    </source>
</evidence>
<feature type="compositionally biased region" description="Basic and acidic residues" evidence="2">
    <location>
        <begin position="291"/>
        <end position="329"/>
    </location>
</feature>
<evidence type="ECO:0000256" key="1">
    <source>
        <dbReference type="ARBA" id="ARBA00022729"/>
    </source>
</evidence>
<feature type="region of interest" description="Disordered" evidence="2">
    <location>
        <begin position="178"/>
        <end position="329"/>
    </location>
</feature>
<dbReference type="PANTHER" id="PTHR15337:SF23">
    <property type="entry name" value="THIOREDOXIN DOMAIN-CONTAINING PROTEIN"/>
    <property type="match status" value="1"/>
</dbReference>
<evidence type="ECO:0000256" key="2">
    <source>
        <dbReference type="SAM" id="MobiDB-lite"/>
    </source>
</evidence>
<keyword evidence="6" id="KW-1185">Reference proteome</keyword>
<dbReference type="Gene3D" id="3.40.30.10">
    <property type="entry name" value="Glutaredoxin"/>
    <property type="match status" value="1"/>
</dbReference>
<dbReference type="EMBL" id="JAHQIW010000203">
    <property type="protein sequence ID" value="KAJ1346654.1"/>
    <property type="molecule type" value="Genomic_DNA"/>
</dbReference>
<feature type="signal peptide" evidence="3">
    <location>
        <begin position="1"/>
        <end position="22"/>
    </location>
</feature>
<feature type="compositionally biased region" description="Basic and acidic residues" evidence="2">
    <location>
        <begin position="178"/>
        <end position="269"/>
    </location>
</feature>
<dbReference type="Pfam" id="PF13899">
    <property type="entry name" value="Thioredoxin_7"/>
    <property type="match status" value="1"/>
</dbReference>
<dbReference type="PANTHER" id="PTHR15337">
    <property type="entry name" value="ANTERIOR GRADIENT PROTEIN-RELATED"/>
    <property type="match status" value="1"/>
</dbReference>
<keyword evidence="1 3" id="KW-0732">Signal</keyword>
<comment type="caution">
    <text evidence="5">The sequence shown here is derived from an EMBL/GenBank/DDBJ whole genome shotgun (WGS) entry which is preliminary data.</text>
</comment>
<gene>
    <name evidence="5" type="ORF">KIN20_001525</name>
</gene>